<feature type="transmembrane region" description="Helical" evidence="1">
    <location>
        <begin position="203"/>
        <end position="224"/>
    </location>
</feature>
<feature type="transmembrane region" description="Helical" evidence="1">
    <location>
        <begin position="133"/>
        <end position="153"/>
    </location>
</feature>
<evidence type="ECO:0000313" key="3">
    <source>
        <dbReference type="Proteomes" id="UP001211544"/>
    </source>
</evidence>
<dbReference type="RefSeq" id="WP_269949319.1">
    <property type="nucleotide sequence ID" value="NZ_CP104758.1"/>
</dbReference>
<keyword evidence="1" id="KW-1133">Transmembrane helix</keyword>
<dbReference type="AlphaFoldDB" id="A0AAJ5QHF7"/>
<dbReference type="Proteomes" id="UP001211544">
    <property type="component" value="Chromosome"/>
</dbReference>
<feature type="transmembrane region" description="Helical" evidence="1">
    <location>
        <begin position="306"/>
        <end position="324"/>
    </location>
</feature>
<feature type="transmembrane region" description="Helical" evidence="1">
    <location>
        <begin position="86"/>
        <end position="103"/>
    </location>
</feature>
<reference evidence="2 3" key="1">
    <citation type="journal article" date="2022" name="J Glob Antimicrob Resist">
        <title>First complete genome of a multidrug resistant strain of the novel human pathogen Kalamiella piersonii (GABEKP28) identified in human saliva.</title>
        <authorList>
            <person name="McDonagh F."/>
            <person name="Singh N.K."/>
            <person name="Venkateswaran K."/>
            <person name="Lonappan A.M."/>
            <person name="Hallahan B."/>
            <person name="Tuohy A."/>
            <person name="Burke L."/>
            <person name="Kovarova A."/>
            <person name="Miliotis G."/>
        </authorList>
    </citation>
    <scope>NUCLEOTIDE SEQUENCE [LARGE SCALE GENOMIC DNA]</scope>
    <source>
        <strain evidence="2 3">GABEKP28</strain>
    </source>
</reference>
<evidence type="ECO:0000313" key="2">
    <source>
        <dbReference type="EMBL" id="WBG90010.1"/>
    </source>
</evidence>
<accession>A0AAJ5QHF7</accession>
<sequence length="487" mass="54354">MISRKHIGKFFYVVFFAAMYAVYYRISQRIPINSDMASGLIEAIDVAAGNIFLKGWSLSTVPFYFTDILTYAAVIKVFWYSYKLSYIIPSVILSLLCMGIVAASENKNAGFLTALFFVGSPVLFLAKSILVPVIHVGTYLYCVAAYIIILKYLRTGCRYSLAGFFALMAVTFFSDGIAVCLILLPSLAAAGFNFLFGRKENRWYIVAVVSLLAFAVSKVIWALFRHQGFDVPYVFPTNFSAVSAIWVNFSDFMEGFIRFSGGYFFGMDAQDHDVIWKLMCFVCASLLLFVIIARIVRFKTLDSTDIFLLAAVLVMPLAFCVSSIASGITSVRYIIPMLIFGSILASRHSSLTVFNGKFKLLVAAMLLAGSAHHVHESLKSPKAENHFQEISSDLSKAGLKNGFADFWFASSVSLYGQVHVSPVHYDFEKFTKMNWLSKEEWFDRKNTFVIIHDEGTKKTALKAFGVPSRIVTAGGLPVYVWDGIKAY</sequence>
<feature type="transmembrane region" description="Helical" evidence="1">
    <location>
        <begin position="109"/>
        <end position="126"/>
    </location>
</feature>
<feature type="transmembrane region" description="Helical" evidence="1">
    <location>
        <begin position="274"/>
        <end position="294"/>
    </location>
</feature>
<evidence type="ECO:0000256" key="1">
    <source>
        <dbReference type="SAM" id="Phobius"/>
    </source>
</evidence>
<dbReference type="KEGG" id="kpie:N5580_13025"/>
<keyword evidence="3" id="KW-1185">Reference proteome</keyword>
<proteinExistence type="predicted"/>
<feature type="transmembrane region" description="Helical" evidence="1">
    <location>
        <begin position="7"/>
        <end position="26"/>
    </location>
</feature>
<feature type="transmembrane region" description="Helical" evidence="1">
    <location>
        <begin position="165"/>
        <end position="196"/>
    </location>
</feature>
<keyword evidence="1" id="KW-0472">Membrane</keyword>
<dbReference type="EMBL" id="CP104758">
    <property type="protein sequence ID" value="WBG90010.1"/>
    <property type="molecule type" value="Genomic_DNA"/>
</dbReference>
<name>A0AAJ5QHF7_9GAMM</name>
<protein>
    <submittedName>
        <fullName evidence="2">Uncharacterized protein</fullName>
    </submittedName>
</protein>
<keyword evidence="1" id="KW-0812">Transmembrane</keyword>
<gene>
    <name evidence="2" type="ORF">N5580_13025</name>
</gene>
<feature type="transmembrane region" description="Helical" evidence="1">
    <location>
        <begin position="61"/>
        <end position="79"/>
    </location>
</feature>
<organism evidence="2 3">
    <name type="scientific">Pantoea piersonii</name>
    <dbReference type="NCBI Taxonomy" id="2364647"/>
    <lineage>
        <taxon>Bacteria</taxon>
        <taxon>Pseudomonadati</taxon>
        <taxon>Pseudomonadota</taxon>
        <taxon>Gammaproteobacteria</taxon>
        <taxon>Enterobacterales</taxon>
        <taxon>Erwiniaceae</taxon>
        <taxon>Pantoea</taxon>
    </lineage>
</organism>